<evidence type="ECO:0000313" key="2">
    <source>
        <dbReference type="Proteomes" id="UP000289316"/>
    </source>
</evidence>
<protein>
    <submittedName>
        <fullName evidence="1">Uncharacterized protein</fullName>
    </submittedName>
</protein>
<dbReference type="AlphaFoldDB" id="A0A4Q1ZVY4"/>
<gene>
    <name evidence="1" type="ORF">D6C19_11630</name>
</gene>
<evidence type="ECO:0000313" key="1">
    <source>
        <dbReference type="EMBL" id="RXV60769.1"/>
    </source>
</evidence>
<proteinExistence type="predicted"/>
<accession>A0A4Q1ZVY4</accession>
<reference evidence="1 2" key="1">
    <citation type="submission" date="2018-09" db="EMBL/GenBank/DDBJ databases">
        <title>Murine metabolic-syndrome-specific gut microbial biobank.</title>
        <authorList>
            <person name="Liu C."/>
        </authorList>
    </citation>
    <scope>NUCLEOTIDE SEQUENCE [LARGE SCALE GENOMIC DNA]</scope>
    <source>
        <strain evidence="1 2">C-30</strain>
    </source>
</reference>
<sequence>MKKFAKLPLILALAYFIISIPLSNDTVYADEPLHEKNTTTLVATTDSQEELIGTDFITITPSPFRPISQNYTNTQILSKNAVREIFHNLNNLDKAVPLLSTFIGFRHPITGAILGLSGFQNPNFRNAITKAYYQGKRVKIVMKSAAAMSLRQIDYYVIN</sequence>
<dbReference type="OrthoDB" id="2306194at2"/>
<organism evidence="1 2">
    <name type="scientific">Ligilactobacillus murinus</name>
    <dbReference type="NCBI Taxonomy" id="1622"/>
    <lineage>
        <taxon>Bacteria</taxon>
        <taxon>Bacillati</taxon>
        <taxon>Bacillota</taxon>
        <taxon>Bacilli</taxon>
        <taxon>Lactobacillales</taxon>
        <taxon>Lactobacillaceae</taxon>
        <taxon>Ligilactobacillus</taxon>
    </lineage>
</organism>
<comment type="caution">
    <text evidence="1">The sequence shown here is derived from an EMBL/GenBank/DDBJ whole genome shotgun (WGS) entry which is preliminary data.</text>
</comment>
<dbReference type="RefSeq" id="WP_129303413.1">
    <property type="nucleotide sequence ID" value="NZ_CABIVU010000114.1"/>
</dbReference>
<dbReference type="Proteomes" id="UP000289316">
    <property type="component" value="Unassembled WGS sequence"/>
</dbReference>
<name>A0A4Q1ZVY4_9LACO</name>
<dbReference type="EMBL" id="QZFR01000163">
    <property type="protein sequence ID" value="RXV60769.1"/>
    <property type="molecule type" value="Genomic_DNA"/>
</dbReference>